<keyword evidence="2" id="KW-0238">DNA-binding</keyword>
<dbReference type="AlphaFoldDB" id="A0A0F9TLS0"/>
<evidence type="ECO:0000259" key="4">
    <source>
        <dbReference type="PROSITE" id="PS51032"/>
    </source>
</evidence>
<dbReference type="Pfam" id="PF13392">
    <property type="entry name" value="HNH_3"/>
    <property type="match status" value="1"/>
</dbReference>
<dbReference type="GO" id="GO:0003677">
    <property type="term" value="F:DNA binding"/>
    <property type="evidence" value="ECO:0007669"/>
    <property type="project" value="UniProtKB-KW"/>
</dbReference>
<dbReference type="PROSITE" id="PS51032">
    <property type="entry name" value="AP2_ERF"/>
    <property type="match status" value="1"/>
</dbReference>
<name>A0A0F9TLS0_9ZZZZ</name>
<evidence type="ECO:0000256" key="3">
    <source>
        <dbReference type="ARBA" id="ARBA00023163"/>
    </source>
</evidence>
<dbReference type="SUPFAM" id="SSF54171">
    <property type="entry name" value="DNA-binding domain"/>
    <property type="match status" value="1"/>
</dbReference>
<dbReference type="SUPFAM" id="SSF54060">
    <property type="entry name" value="His-Me finger endonucleases"/>
    <property type="match status" value="1"/>
</dbReference>
<dbReference type="GO" id="GO:0003700">
    <property type="term" value="F:DNA-binding transcription factor activity"/>
    <property type="evidence" value="ECO:0007669"/>
    <property type="project" value="InterPro"/>
</dbReference>
<evidence type="ECO:0000256" key="2">
    <source>
        <dbReference type="ARBA" id="ARBA00023125"/>
    </source>
</evidence>
<accession>A0A0F9TLS0</accession>
<dbReference type="InterPro" id="IPR016177">
    <property type="entry name" value="DNA-bd_dom_sf"/>
</dbReference>
<proteinExistence type="predicted"/>
<evidence type="ECO:0000313" key="5">
    <source>
        <dbReference type="EMBL" id="KKN75842.1"/>
    </source>
</evidence>
<dbReference type="SMART" id="SM00380">
    <property type="entry name" value="AP2"/>
    <property type="match status" value="1"/>
</dbReference>
<protein>
    <recommendedName>
        <fullName evidence="4">AP2/ERF domain-containing protein</fullName>
    </recommendedName>
</protein>
<dbReference type="InterPro" id="IPR001471">
    <property type="entry name" value="AP2/ERF_dom"/>
</dbReference>
<sequence>MKRIKLTQGFYAVVDNEDYASLNHFSWQAARCCRAKNLNTFVAVRSCYCPFLKKQYTIFMHRQIMSCPRGLQVDHINHDQLNNRKENLRVCTCMQNMQNSQSYNNSSSRYKGVSWFPPTRKWQADIRVNKKKIHLGCFLDEHEAAKTYDVAAKKHFKEFANTNF</sequence>
<organism evidence="5">
    <name type="scientific">marine sediment metagenome</name>
    <dbReference type="NCBI Taxonomy" id="412755"/>
    <lineage>
        <taxon>unclassified sequences</taxon>
        <taxon>metagenomes</taxon>
        <taxon>ecological metagenomes</taxon>
    </lineage>
</organism>
<dbReference type="InterPro" id="IPR003615">
    <property type="entry name" value="HNH_nuc"/>
</dbReference>
<feature type="domain" description="AP2/ERF" evidence="4">
    <location>
        <begin position="109"/>
        <end position="164"/>
    </location>
</feature>
<dbReference type="InterPro" id="IPR036955">
    <property type="entry name" value="AP2/ERF_dom_sf"/>
</dbReference>
<gene>
    <name evidence="5" type="ORF">LCGC14_0377180</name>
</gene>
<keyword evidence="1" id="KW-0805">Transcription regulation</keyword>
<dbReference type="EMBL" id="LAZR01000303">
    <property type="protein sequence ID" value="KKN75842.1"/>
    <property type="molecule type" value="Genomic_DNA"/>
</dbReference>
<keyword evidence="3" id="KW-0804">Transcription</keyword>
<dbReference type="Gene3D" id="3.30.730.10">
    <property type="entry name" value="AP2/ERF domain"/>
    <property type="match status" value="1"/>
</dbReference>
<dbReference type="InterPro" id="IPR044925">
    <property type="entry name" value="His-Me_finger_sf"/>
</dbReference>
<dbReference type="Gene3D" id="3.90.75.20">
    <property type="match status" value="1"/>
</dbReference>
<evidence type="ECO:0000256" key="1">
    <source>
        <dbReference type="ARBA" id="ARBA00023015"/>
    </source>
</evidence>
<comment type="caution">
    <text evidence="5">The sequence shown here is derived from an EMBL/GenBank/DDBJ whole genome shotgun (WGS) entry which is preliminary data.</text>
</comment>
<reference evidence="5" key="1">
    <citation type="journal article" date="2015" name="Nature">
        <title>Complex archaea that bridge the gap between prokaryotes and eukaryotes.</title>
        <authorList>
            <person name="Spang A."/>
            <person name="Saw J.H."/>
            <person name="Jorgensen S.L."/>
            <person name="Zaremba-Niedzwiedzka K."/>
            <person name="Martijn J."/>
            <person name="Lind A.E."/>
            <person name="van Eijk R."/>
            <person name="Schleper C."/>
            <person name="Guy L."/>
            <person name="Ettema T.J."/>
        </authorList>
    </citation>
    <scope>NUCLEOTIDE SEQUENCE</scope>
</reference>